<dbReference type="GO" id="GO:0005524">
    <property type="term" value="F:ATP binding"/>
    <property type="evidence" value="ECO:0007669"/>
    <property type="project" value="UniProtKB-KW"/>
</dbReference>
<evidence type="ECO:0000256" key="3">
    <source>
        <dbReference type="ARBA" id="ARBA00022448"/>
    </source>
</evidence>
<reference evidence="15" key="1">
    <citation type="journal article" date="2023" name="Commun. Biol.">
        <title>Genome analysis of Parmales, the sister group of diatoms, reveals the evolutionary specialization of diatoms from phago-mixotrophs to photoautotrophs.</title>
        <authorList>
            <person name="Ban H."/>
            <person name="Sato S."/>
            <person name="Yoshikawa S."/>
            <person name="Yamada K."/>
            <person name="Nakamura Y."/>
            <person name="Ichinomiya M."/>
            <person name="Sato N."/>
            <person name="Blanc-Mathieu R."/>
            <person name="Endo H."/>
            <person name="Kuwata A."/>
            <person name="Ogata H."/>
        </authorList>
    </citation>
    <scope>NUCLEOTIDE SEQUENCE [LARGE SCALE GENOMIC DNA]</scope>
</reference>
<feature type="compositionally biased region" description="Polar residues" evidence="10">
    <location>
        <begin position="209"/>
        <end position="219"/>
    </location>
</feature>
<keyword evidence="15" id="KW-1185">Reference proteome</keyword>
<evidence type="ECO:0000259" key="12">
    <source>
        <dbReference type="PROSITE" id="PS50893"/>
    </source>
</evidence>
<name>A0A9W7LFP5_9STRA</name>
<accession>A0A9W7LFP5</accession>
<dbReference type="Pfam" id="PF00005">
    <property type="entry name" value="ABC_tran"/>
    <property type="match status" value="1"/>
</dbReference>
<evidence type="ECO:0000313" key="15">
    <source>
        <dbReference type="Proteomes" id="UP001165065"/>
    </source>
</evidence>
<evidence type="ECO:0000256" key="5">
    <source>
        <dbReference type="ARBA" id="ARBA00022741"/>
    </source>
</evidence>
<dbReference type="PANTHER" id="PTHR43394:SF19">
    <property type="entry name" value="ABC TRANSPORTER B FAMILY"/>
    <property type="match status" value="1"/>
</dbReference>
<evidence type="ECO:0000256" key="2">
    <source>
        <dbReference type="ARBA" id="ARBA00006493"/>
    </source>
</evidence>
<keyword evidence="6" id="KW-0067">ATP-binding</keyword>
<keyword evidence="4 11" id="KW-0812">Transmembrane</keyword>
<comment type="subcellular location">
    <subcellularLocation>
        <location evidence="1">Endomembrane system</location>
        <topology evidence="1">Multi-pass membrane protein</topology>
    </subcellularLocation>
</comment>
<proteinExistence type="inferred from homology"/>
<keyword evidence="8 11" id="KW-1133">Transmembrane helix</keyword>
<dbReference type="OrthoDB" id="6500128at2759"/>
<keyword evidence="5" id="KW-0547">Nucleotide-binding</keyword>
<evidence type="ECO:0000313" key="14">
    <source>
        <dbReference type="EMBL" id="GMI48221.1"/>
    </source>
</evidence>
<keyword evidence="9 11" id="KW-0472">Membrane</keyword>
<organism evidence="14 15">
    <name type="scientific">Triparma columacea</name>
    <dbReference type="NCBI Taxonomy" id="722753"/>
    <lineage>
        <taxon>Eukaryota</taxon>
        <taxon>Sar</taxon>
        <taxon>Stramenopiles</taxon>
        <taxon>Ochrophyta</taxon>
        <taxon>Bolidophyceae</taxon>
        <taxon>Parmales</taxon>
        <taxon>Triparmaceae</taxon>
        <taxon>Triparma</taxon>
    </lineage>
</organism>
<feature type="compositionally biased region" description="Basic and acidic residues" evidence="10">
    <location>
        <begin position="228"/>
        <end position="239"/>
    </location>
</feature>
<evidence type="ECO:0000256" key="7">
    <source>
        <dbReference type="ARBA" id="ARBA00022967"/>
    </source>
</evidence>
<evidence type="ECO:0000259" key="13">
    <source>
        <dbReference type="PROSITE" id="PS50929"/>
    </source>
</evidence>
<dbReference type="EMBL" id="BRYA01000380">
    <property type="protein sequence ID" value="GMI48221.1"/>
    <property type="molecule type" value="Genomic_DNA"/>
</dbReference>
<keyword evidence="7" id="KW-1278">Translocase</keyword>
<dbReference type="SMART" id="SM00382">
    <property type="entry name" value="AAA"/>
    <property type="match status" value="1"/>
</dbReference>
<dbReference type="CDD" id="cd18572">
    <property type="entry name" value="ABC_6TM_TAP"/>
    <property type="match status" value="1"/>
</dbReference>
<feature type="domain" description="ABC transmembrane type-1" evidence="13">
    <location>
        <begin position="277"/>
        <end position="565"/>
    </location>
</feature>
<dbReference type="InterPro" id="IPR003439">
    <property type="entry name" value="ABC_transporter-like_ATP-bd"/>
</dbReference>
<dbReference type="Pfam" id="PF00664">
    <property type="entry name" value="ABC_membrane"/>
    <property type="match status" value="1"/>
</dbReference>
<feature type="region of interest" description="Disordered" evidence="10">
    <location>
        <begin position="206"/>
        <end position="240"/>
    </location>
</feature>
<dbReference type="Gene3D" id="3.40.50.300">
    <property type="entry name" value="P-loop containing nucleotide triphosphate hydrolases"/>
    <property type="match status" value="1"/>
</dbReference>
<protein>
    <recommendedName>
        <fullName evidence="16">ABC transporter</fullName>
    </recommendedName>
</protein>
<evidence type="ECO:0000256" key="4">
    <source>
        <dbReference type="ARBA" id="ARBA00022692"/>
    </source>
</evidence>
<evidence type="ECO:0000256" key="9">
    <source>
        <dbReference type="ARBA" id="ARBA00023136"/>
    </source>
</evidence>
<dbReference type="PROSITE" id="PS50929">
    <property type="entry name" value="ABC_TM1F"/>
    <property type="match status" value="1"/>
</dbReference>
<feature type="transmembrane region" description="Helical" evidence="11">
    <location>
        <begin position="501"/>
        <end position="524"/>
    </location>
</feature>
<feature type="transmembrane region" description="Helical" evidence="11">
    <location>
        <begin position="153"/>
        <end position="171"/>
    </location>
</feature>
<dbReference type="FunFam" id="3.40.50.300:FF:000140">
    <property type="entry name" value="Lipid A export ATP-binding/permease protein MsbA"/>
    <property type="match status" value="1"/>
</dbReference>
<evidence type="ECO:0000256" key="6">
    <source>
        <dbReference type="ARBA" id="ARBA00022840"/>
    </source>
</evidence>
<feature type="domain" description="ABC transporter" evidence="12">
    <location>
        <begin position="616"/>
        <end position="869"/>
    </location>
</feature>
<dbReference type="SUPFAM" id="SSF52540">
    <property type="entry name" value="P-loop containing nucleoside triphosphate hydrolases"/>
    <property type="match status" value="1"/>
</dbReference>
<dbReference type="InterPro" id="IPR036640">
    <property type="entry name" value="ABC1_TM_sf"/>
</dbReference>
<dbReference type="AlphaFoldDB" id="A0A9W7LFP5"/>
<dbReference type="GO" id="GO:0012505">
    <property type="term" value="C:endomembrane system"/>
    <property type="evidence" value="ECO:0007669"/>
    <property type="project" value="UniProtKB-SubCell"/>
</dbReference>
<feature type="transmembrane region" description="Helical" evidence="11">
    <location>
        <begin position="400"/>
        <end position="418"/>
    </location>
</feature>
<evidence type="ECO:0000256" key="11">
    <source>
        <dbReference type="SAM" id="Phobius"/>
    </source>
</evidence>
<dbReference type="InterPro" id="IPR003593">
    <property type="entry name" value="AAA+_ATPase"/>
</dbReference>
<evidence type="ECO:0000256" key="1">
    <source>
        <dbReference type="ARBA" id="ARBA00004127"/>
    </source>
</evidence>
<evidence type="ECO:0008006" key="16">
    <source>
        <dbReference type="Google" id="ProtNLM"/>
    </source>
</evidence>
<evidence type="ECO:0000256" key="8">
    <source>
        <dbReference type="ARBA" id="ARBA00022989"/>
    </source>
</evidence>
<dbReference type="InterPro" id="IPR017871">
    <property type="entry name" value="ABC_transporter-like_CS"/>
</dbReference>
<dbReference type="InterPro" id="IPR027417">
    <property type="entry name" value="P-loop_NTPase"/>
</dbReference>
<dbReference type="Gene3D" id="1.20.1560.10">
    <property type="entry name" value="ABC transporter type 1, transmembrane domain"/>
    <property type="match status" value="1"/>
</dbReference>
<dbReference type="InterPro" id="IPR039421">
    <property type="entry name" value="Type_1_exporter"/>
</dbReference>
<comment type="caution">
    <text evidence="14">The sequence shown here is derived from an EMBL/GenBank/DDBJ whole genome shotgun (WGS) entry which is preliminary data.</text>
</comment>
<dbReference type="SUPFAM" id="SSF90123">
    <property type="entry name" value="ABC transporter transmembrane region"/>
    <property type="match status" value="1"/>
</dbReference>
<evidence type="ECO:0000256" key="10">
    <source>
        <dbReference type="SAM" id="MobiDB-lite"/>
    </source>
</evidence>
<gene>
    <name evidence="14" type="ORF">TrCOL_g4321</name>
</gene>
<feature type="transmembrane region" description="Helical" evidence="11">
    <location>
        <begin position="119"/>
        <end position="141"/>
    </location>
</feature>
<dbReference type="FunFam" id="1.20.1560.10:FF:000215">
    <property type="entry name" value="ABC transporter B family member 4"/>
    <property type="match status" value="1"/>
</dbReference>
<feature type="transmembrane region" description="Helical" evidence="11">
    <location>
        <begin position="53"/>
        <end position="70"/>
    </location>
</feature>
<dbReference type="InterPro" id="IPR011527">
    <property type="entry name" value="ABC1_TM_dom"/>
</dbReference>
<dbReference type="PANTHER" id="PTHR43394">
    <property type="entry name" value="ATP-DEPENDENT PERMEASE MDL1, MITOCHONDRIAL"/>
    <property type="match status" value="1"/>
</dbReference>
<keyword evidence="3" id="KW-0813">Transport</keyword>
<comment type="similarity">
    <text evidence="2">Belongs to the ABC transporter superfamily. ABCB family. MHC peptide exporter (TC 3.A.1.209) subfamily.</text>
</comment>
<dbReference type="PROSITE" id="PS50893">
    <property type="entry name" value="ABC_TRANSPORTER_2"/>
    <property type="match status" value="1"/>
</dbReference>
<feature type="transmembrane region" description="Helical" evidence="11">
    <location>
        <begin position="325"/>
        <end position="348"/>
    </location>
</feature>
<dbReference type="Proteomes" id="UP001165065">
    <property type="component" value="Unassembled WGS sequence"/>
</dbReference>
<sequence>MKVFFFSIIFDALTSILFTTDIIPSVSNSISSTSTISSIFTTPFLPGSTLSDFPLIFIYKLVFVILALLISSTRYSRLDSLSPPMTYSKSNLSKTDKEEESLEESWSPYLKRLASRPMFLVHQSSIITLLYLCVKCMYRLLKGADPSTAEWPWWCALSSAVLFTILELSYVSSACEAVKGRLSLVSLPSSLRDYGSDVSLRDPLLGSDTAPSTANNSKEGSPVAEKGGGGKEGGERISEVPEPDIGAEALDYKAGWTDLLKVCYPDLHLILFAFLNLTLAAVAQVYIPHFTGKILDSLGADSTDGKDVFDGDVWDVPGFKENVRYLAVAAVACGFFSGARGSVFTVVGGRVNARLRLRLMNSLLAQDIGFFDITKTGDITSRLCSDTTLVGDQVTLNVNVFLRSFVQALGVLIFMFSISWELSLMAFVSVPAITIMSRWYGSYIRKLTKLTQKKLADANGISEAAIGSMPTVKAFGAEESELMEYGKFIDRYLVLNNKSAFAYLWYCSAITSLPQLVTALVLLYGGMLIQSGEITGGQLVSFLLYLSSLSDAFNMMGSIFSSLTQAVGAADKVFELMHRKPKVKTWSGGGGTAEEGLTKLRGKNEGDYPSDCLGSVSLKSVTMFYPARPKRRVLNGMDFTANPGDVVALVGPSGGGKSSVVSLIQHLYEATEGKILIDGNEVHELAPEYLTRNITVVSQEPTLYARSVMRNIMFGLEGSDFEPTFDEIKDAARLANAHTFISNLPEGYDTEVGERGVQLSGGQKQRIAIARALVRKPKILLLDEATSALDAESEALVQGAIDNMLGRGEGGAGGGGEGQGMTVIVVAHRLSTVRNADKICVVKDGRIVEVGKHEELIEREGGQYANLVKRQMNAEDKLNSAAKSK</sequence>
<dbReference type="GO" id="GO:0015421">
    <property type="term" value="F:ABC-type oligopeptide transporter activity"/>
    <property type="evidence" value="ECO:0007669"/>
    <property type="project" value="TreeGrafter"/>
</dbReference>
<dbReference type="PROSITE" id="PS00211">
    <property type="entry name" value="ABC_TRANSPORTER_1"/>
    <property type="match status" value="1"/>
</dbReference>
<dbReference type="GO" id="GO:0016887">
    <property type="term" value="F:ATP hydrolysis activity"/>
    <property type="evidence" value="ECO:0007669"/>
    <property type="project" value="InterPro"/>
</dbReference>
<feature type="transmembrane region" description="Helical" evidence="11">
    <location>
        <begin position="424"/>
        <end position="441"/>
    </location>
</feature>
<feature type="transmembrane region" description="Helical" evidence="11">
    <location>
        <begin position="269"/>
        <end position="287"/>
    </location>
</feature>
<dbReference type="GO" id="GO:0016020">
    <property type="term" value="C:membrane"/>
    <property type="evidence" value="ECO:0007669"/>
    <property type="project" value="InterPro"/>
</dbReference>